<sequence length="130" mass="13808">MDGHDGATFAIRDDSDTHIDARNEPPVQAQRTPFGTHQDSRRNRQPIVLDVLNFHDDASGELNTRAADGPPARGGGSLPKEGEPRTGHQQEQGSKSDSRSAHSHDVLVPFASTHAHSAMGSLSGSLPGTL</sequence>
<dbReference type="EMBL" id="CP011509">
    <property type="protein sequence ID" value="AKI98525.1"/>
    <property type="molecule type" value="Genomic_DNA"/>
</dbReference>
<proteinExistence type="predicted"/>
<evidence type="ECO:0000313" key="2">
    <source>
        <dbReference type="EMBL" id="AKI98525.1"/>
    </source>
</evidence>
<gene>
    <name evidence="2" type="ORF">AA314_00152</name>
</gene>
<feature type="region of interest" description="Disordered" evidence="1">
    <location>
        <begin position="59"/>
        <end position="130"/>
    </location>
</feature>
<feature type="compositionally biased region" description="Basic and acidic residues" evidence="1">
    <location>
        <begin position="1"/>
        <end position="23"/>
    </location>
</feature>
<dbReference type="KEGG" id="age:AA314_00152"/>
<organism evidence="2 3">
    <name type="scientific">Archangium gephyra</name>
    <dbReference type="NCBI Taxonomy" id="48"/>
    <lineage>
        <taxon>Bacteria</taxon>
        <taxon>Pseudomonadati</taxon>
        <taxon>Myxococcota</taxon>
        <taxon>Myxococcia</taxon>
        <taxon>Myxococcales</taxon>
        <taxon>Cystobacterineae</taxon>
        <taxon>Archangiaceae</taxon>
        <taxon>Archangium</taxon>
    </lineage>
</organism>
<accession>A0AAC8Q0C6</accession>
<feature type="region of interest" description="Disordered" evidence="1">
    <location>
        <begin position="1"/>
        <end position="46"/>
    </location>
</feature>
<dbReference type="AlphaFoldDB" id="A0AAC8Q0C6"/>
<dbReference type="Proteomes" id="UP000035579">
    <property type="component" value="Chromosome"/>
</dbReference>
<evidence type="ECO:0000256" key="1">
    <source>
        <dbReference type="SAM" id="MobiDB-lite"/>
    </source>
</evidence>
<name>A0AAC8Q0C6_9BACT</name>
<feature type="compositionally biased region" description="Basic and acidic residues" evidence="1">
    <location>
        <begin position="80"/>
        <end position="105"/>
    </location>
</feature>
<reference evidence="2 3" key="1">
    <citation type="submission" date="2015-05" db="EMBL/GenBank/DDBJ databases">
        <title>Genome assembly of Archangium gephyra DSM 2261.</title>
        <authorList>
            <person name="Sharma G."/>
            <person name="Subramanian S."/>
        </authorList>
    </citation>
    <scope>NUCLEOTIDE SEQUENCE [LARGE SCALE GENOMIC DNA]</scope>
    <source>
        <strain evidence="2 3">DSM 2261</strain>
    </source>
</reference>
<feature type="compositionally biased region" description="Polar residues" evidence="1">
    <location>
        <begin position="120"/>
        <end position="130"/>
    </location>
</feature>
<protein>
    <submittedName>
        <fullName evidence="2">Uncharacterized protein</fullName>
    </submittedName>
</protein>
<evidence type="ECO:0000313" key="3">
    <source>
        <dbReference type="Proteomes" id="UP000035579"/>
    </source>
</evidence>